<feature type="domain" description="HTH luxR-type" evidence="4">
    <location>
        <begin position="278"/>
        <end position="341"/>
    </location>
</feature>
<dbReference type="PANTHER" id="PTHR44688:SF16">
    <property type="entry name" value="DNA-BINDING TRANSCRIPTIONAL ACTIVATOR DEVR_DOSR"/>
    <property type="match status" value="1"/>
</dbReference>
<evidence type="ECO:0000256" key="3">
    <source>
        <dbReference type="ARBA" id="ARBA00023163"/>
    </source>
</evidence>
<proteinExistence type="predicted"/>
<dbReference type="InterPro" id="IPR000792">
    <property type="entry name" value="Tscrpt_reg_LuxR_C"/>
</dbReference>
<evidence type="ECO:0000256" key="1">
    <source>
        <dbReference type="ARBA" id="ARBA00023015"/>
    </source>
</evidence>
<dbReference type="SUPFAM" id="SSF46894">
    <property type="entry name" value="C-terminal effector domain of the bipartite response regulators"/>
    <property type="match status" value="1"/>
</dbReference>
<dbReference type="SMART" id="SM00421">
    <property type="entry name" value="HTH_LUXR"/>
    <property type="match status" value="1"/>
</dbReference>
<dbReference type="PRINTS" id="PR00038">
    <property type="entry name" value="HTHLUXR"/>
</dbReference>
<dbReference type="PROSITE" id="PS50043">
    <property type="entry name" value="HTH_LUXR_2"/>
    <property type="match status" value="1"/>
</dbReference>
<gene>
    <name evidence="5" type="ORF">ACFP1K_25550</name>
</gene>
<dbReference type="CDD" id="cd06170">
    <property type="entry name" value="LuxR_C_like"/>
    <property type="match status" value="1"/>
</dbReference>
<dbReference type="Proteomes" id="UP001596137">
    <property type="component" value="Unassembled WGS sequence"/>
</dbReference>
<keyword evidence="6" id="KW-1185">Reference proteome</keyword>
<keyword evidence="3" id="KW-0804">Transcription</keyword>
<sequence length="341" mass="36830">MMSWDVEAQGGIVRRAAGIARRAGALWHLDTALFCWSMLDASLGDLASADALMAEGHQIRSAIGATDDVWGIYRHPELLAWHDTDERLEEVLRGAREAALVLGNGAVESIAWIGTVISAMGRGDYARACATAHRLVDGDALGVHSRLLPELVEAALRSGDRVLATSALRTLSSRATASGTQWALGLLARSEALLAHGEHAEPLYRKAIEVLGTTPARADLARARLLYGEWLRRRKRRRDAREQLRDALAFFEAAGAAGFAGRARQELLATGEQAQTRSAGPANGLTPQEATVARLAKDGATNAEIAAHLFISANTVDYHLRKVFRKLGVTSRRQLTQGHLD</sequence>
<evidence type="ECO:0000313" key="6">
    <source>
        <dbReference type="Proteomes" id="UP001596137"/>
    </source>
</evidence>
<dbReference type="InterPro" id="IPR011990">
    <property type="entry name" value="TPR-like_helical_dom_sf"/>
</dbReference>
<dbReference type="Gene3D" id="1.10.10.10">
    <property type="entry name" value="Winged helix-like DNA-binding domain superfamily/Winged helix DNA-binding domain"/>
    <property type="match status" value="1"/>
</dbReference>
<evidence type="ECO:0000259" key="4">
    <source>
        <dbReference type="PROSITE" id="PS50043"/>
    </source>
</evidence>
<dbReference type="PANTHER" id="PTHR44688">
    <property type="entry name" value="DNA-BINDING TRANSCRIPTIONAL ACTIVATOR DEVR_DOSR"/>
    <property type="match status" value="1"/>
</dbReference>
<dbReference type="InterPro" id="IPR016032">
    <property type="entry name" value="Sig_transdc_resp-reg_C-effctor"/>
</dbReference>
<accession>A0ABW1NMG6</accession>
<dbReference type="EMBL" id="JBHSRF010000045">
    <property type="protein sequence ID" value="MFC6084549.1"/>
    <property type="molecule type" value="Genomic_DNA"/>
</dbReference>
<comment type="caution">
    <text evidence="5">The sequence shown here is derived from an EMBL/GenBank/DDBJ whole genome shotgun (WGS) entry which is preliminary data.</text>
</comment>
<dbReference type="Pfam" id="PF00196">
    <property type="entry name" value="GerE"/>
    <property type="match status" value="1"/>
</dbReference>
<dbReference type="InterPro" id="IPR036388">
    <property type="entry name" value="WH-like_DNA-bd_sf"/>
</dbReference>
<reference evidence="6" key="1">
    <citation type="journal article" date="2019" name="Int. J. Syst. Evol. Microbiol.">
        <title>The Global Catalogue of Microorganisms (GCM) 10K type strain sequencing project: providing services to taxonomists for standard genome sequencing and annotation.</title>
        <authorList>
            <consortium name="The Broad Institute Genomics Platform"/>
            <consortium name="The Broad Institute Genome Sequencing Center for Infectious Disease"/>
            <person name="Wu L."/>
            <person name="Ma J."/>
        </authorList>
    </citation>
    <scope>NUCLEOTIDE SEQUENCE [LARGE SCALE GENOMIC DNA]</scope>
    <source>
        <strain evidence="6">JCM 30346</strain>
    </source>
</reference>
<keyword evidence="1" id="KW-0805">Transcription regulation</keyword>
<protein>
    <submittedName>
        <fullName evidence="5">LuxR C-terminal-related transcriptional regulator</fullName>
    </submittedName>
</protein>
<evidence type="ECO:0000313" key="5">
    <source>
        <dbReference type="EMBL" id="MFC6084549.1"/>
    </source>
</evidence>
<dbReference type="Gene3D" id="1.25.40.10">
    <property type="entry name" value="Tetratricopeptide repeat domain"/>
    <property type="match status" value="1"/>
</dbReference>
<keyword evidence="2" id="KW-0238">DNA-binding</keyword>
<evidence type="ECO:0000256" key="2">
    <source>
        <dbReference type="ARBA" id="ARBA00023125"/>
    </source>
</evidence>
<organism evidence="5 6">
    <name type="scientific">Sphaerisporangium aureirubrum</name>
    <dbReference type="NCBI Taxonomy" id="1544736"/>
    <lineage>
        <taxon>Bacteria</taxon>
        <taxon>Bacillati</taxon>
        <taxon>Actinomycetota</taxon>
        <taxon>Actinomycetes</taxon>
        <taxon>Streptosporangiales</taxon>
        <taxon>Streptosporangiaceae</taxon>
        <taxon>Sphaerisporangium</taxon>
    </lineage>
</organism>
<name>A0ABW1NMG6_9ACTN</name>